<evidence type="ECO:0000256" key="1">
    <source>
        <dbReference type="ARBA" id="ARBA00009865"/>
    </source>
</evidence>
<accession>A0ABV5M610</accession>
<dbReference type="InterPro" id="IPR051795">
    <property type="entry name" value="Glycosyl_Hydrlase_43"/>
</dbReference>
<organism evidence="7 8">
    <name type="scientific">Dactylosporangium vinaceum</name>
    <dbReference type="NCBI Taxonomy" id="53362"/>
    <lineage>
        <taxon>Bacteria</taxon>
        <taxon>Bacillati</taxon>
        <taxon>Actinomycetota</taxon>
        <taxon>Actinomycetes</taxon>
        <taxon>Micromonosporales</taxon>
        <taxon>Micromonosporaceae</taxon>
        <taxon>Dactylosporangium</taxon>
    </lineage>
</organism>
<dbReference type="Pfam" id="PF04616">
    <property type="entry name" value="Glyco_hydro_43"/>
    <property type="match status" value="1"/>
</dbReference>
<evidence type="ECO:0000256" key="4">
    <source>
        <dbReference type="RuleBase" id="RU361187"/>
    </source>
</evidence>
<comment type="similarity">
    <text evidence="1 4">Belongs to the glycosyl hydrolase 43 family.</text>
</comment>
<keyword evidence="3 4" id="KW-0326">Glycosidase</keyword>
<reference evidence="7 8" key="1">
    <citation type="submission" date="2024-09" db="EMBL/GenBank/DDBJ databases">
        <authorList>
            <person name="Sun Q."/>
            <person name="Mori K."/>
        </authorList>
    </citation>
    <scope>NUCLEOTIDE SEQUENCE [LARGE SCALE GENOMIC DNA]</scope>
    <source>
        <strain evidence="7 8">JCM 3307</strain>
    </source>
</reference>
<dbReference type="SUPFAM" id="SSF75005">
    <property type="entry name" value="Arabinanase/levansucrase/invertase"/>
    <property type="match status" value="1"/>
</dbReference>
<sequence>MRRALLALTLLLSACSGEASRPDATSTGSTYAGPTYTNPVYTGDAPDPQAVRVGSTWYLVHTNAGGRNVPVLTSPDLVHWTAAGDALPALPAWADGGRTWAPEIIELAPDRYVLYVTVADRASGRQCIATAVAPRPEGPYRADSPGPLVCQADEGGSIDASPFKDGDSQLYLLWKNDGNATGRDTWLWSQRLAPDGLSLLGAPARLIRQSEPWEGRVVEAPFMWRRPGGTGRAGETPPAGARLLLFYAANAYDTADYAEGYAVCDAPLGPCRKPPGNPLLASRGPASGPGHASMVEVHGRTWLLYHAWPRGAEGSTSPGRQLWLDEVTWDGDTPQVRGPSASARPVP</sequence>
<evidence type="ECO:0000313" key="7">
    <source>
        <dbReference type="EMBL" id="MFB9444295.1"/>
    </source>
</evidence>
<keyword evidence="6" id="KW-0732">Signal</keyword>
<evidence type="ECO:0000313" key="8">
    <source>
        <dbReference type="Proteomes" id="UP001589608"/>
    </source>
</evidence>
<feature type="chain" id="PRO_5047223578" evidence="6">
    <location>
        <begin position="20"/>
        <end position="347"/>
    </location>
</feature>
<dbReference type="InterPro" id="IPR006710">
    <property type="entry name" value="Glyco_hydro_43"/>
</dbReference>
<evidence type="ECO:0000256" key="3">
    <source>
        <dbReference type="ARBA" id="ARBA00023295"/>
    </source>
</evidence>
<protein>
    <submittedName>
        <fullName evidence="7">Glycoside hydrolase family 43 protein</fullName>
    </submittedName>
</protein>
<dbReference type="PANTHER" id="PTHR42812:SF5">
    <property type="entry name" value="ENDO-ARABINASE"/>
    <property type="match status" value="1"/>
</dbReference>
<name>A0ABV5M610_9ACTN</name>
<comment type="caution">
    <text evidence="7">The sequence shown here is derived from an EMBL/GenBank/DDBJ whole genome shotgun (WGS) entry which is preliminary data.</text>
</comment>
<proteinExistence type="inferred from homology"/>
<keyword evidence="8" id="KW-1185">Reference proteome</keyword>
<evidence type="ECO:0000256" key="2">
    <source>
        <dbReference type="ARBA" id="ARBA00022801"/>
    </source>
</evidence>
<keyword evidence="2 4" id="KW-0378">Hydrolase</keyword>
<gene>
    <name evidence="7" type="ORF">ACFFTR_14550</name>
</gene>
<feature type="signal peptide" evidence="6">
    <location>
        <begin position="1"/>
        <end position="19"/>
    </location>
</feature>
<feature type="region of interest" description="Disordered" evidence="5">
    <location>
        <begin position="315"/>
        <end position="347"/>
    </location>
</feature>
<evidence type="ECO:0000256" key="5">
    <source>
        <dbReference type="SAM" id="MobiDB-lite"/>
    </source>
</evidence>
<dbReference type="Gene3D" id="2.115.10.20">
    <property type="entry name" value="Glycosyl hydrolase domain, family 43"/>
    <property type="match status" value="1"/>
</dbReference>
<dbReference type="Proteomes" id="UP001589608">
    <property type="component" value="Unassembled WGS sequence"/>
</dbReference>
<dbReference type="CDD" id="cd08999">
    <property type="entry name" value="GH43_ABN-like"/>
    <property type="match status" value="1"/>
</dbReference>
<dbReference type="InterPro" id="IPR023296">
    <property type="entry name" value="Glyco_hydro_beta-prop_sf"/>
</dbReference>
<dbReference type="EMBL" id="JBHMCA010000025">
    <property type="protein sequence ID" value="MFB9444295.1"/>
    <property type="molecule type" value="Genomic_DNA"/>
</dbReference>
<evidence type="ECO:0000256" key="6">
    <source>
        <dbReference type="SAM" id="SignalP"/>
    </source>
</evidence>
<dbReference type="PROSITE" id="PS51257">
    <property type="entry name" value="PROKAR_LIPOPROTEIN"/>
    <property type="match status" value="1"/>
</dbReference>
<dbReference type="PANTHER" id="PTHR42812">
    <property type="entry name" value="BETA-XYLOSIDASE"/>
    <property type="match status" value="1"/>
</dbReference>
<dbReference type="GO" id="GO:0016787">
    <property type="term" value="F:hydrolase activity"/>
    <property type="evidence" value="ECO:0007669"/>
    <property type="project" value="UniProtKB-KW"/>
</dbReference>
<dbReference type="RefSeq" id="WP_223105063.1">
    <property type="nucleotide sequence ID" value="NZ_CP061913.1"/>
</dbReference>